<dbReference type="RefSeq" id="WP_150448804.1">
    <property type="nucleotide sequence ID" value="NZ_VYSA01000002.1"/>
</dbReference>
<dbReference type="OrthoDB" id="4772924at2"/>
<organism evidence="2 3">
    <name type="scientific">Microbacterium rhizomatis</name>
    <dbReference type="NCBI Taxonomy" id="1631477"/>
    <lineage>
        <taxon>Bacteria</taxon>
        <taxon>Bacillati</taxon>
        <taxon>Actinomycetota</taxon>
        <taxon>Actinomycetes</taxon>
        <taxon>Micrococcales</taxon>
        <taxon>Microbacteriaceae</taxon>
        <taxon>Microbacterium</taxon>
    </lineage>
</organism>
<dbReference type="EMBL" id="VYSA01000002">
    <property type="protein sequence ID" value="KAA9107769.1"/>
    <property type="molecule type" value="Genomic_DNA"/>
</dbReference>
<evidence type="ECO:0000313" key="3">
    <source>
        <dbReference type="Proteomes" id="UP000325827"/>
    </source>
</evidence>
<reference evidence="3" key="1">
    <citation type="submission" date="2019-09" db="EMBL/GenBank/DDBJ databases">
        <title>Mumia zhuanghuii sp. nov. isolated from the intestinal contents of plateau pika (Ochotona curzoniae) in the Qinghai-Tibet plateau of China.</title>
        <authorList>
            <person name="Tian Z."/>
        </authorList>
    </citation>
    <scope>NUCLEOTIDE SEQUENCE [LARGE SCALE GENOMIC DNA]</scope>
    <source>
        <strain evidence="3">JCM 30598</strain>
    </source>
</reference>
<evidence type="ECO:0000256" key="1">
    <source>
        <dbReference type="SAM" id="Phobius"/>
    </source>
</evidence>
<feature type="transmembrane region" description="Helical" evidence="1">
    <location>
        <begin position="20"/>
        <end position="40"/>
    </location>
</feature>
<comment type="caution">
    <text evidence="2">The sequence shown here is derived from an EMBL/GenBank/DDBJ whole genome shotgun (WGS) entry which is preliminary data.</text>
</comment>
<gene>
    <name evidence="2" type="ORF">F6B43_10040</name>
</gene>
<dbReference type="AlphaFoldDB" id="A0A5J5J258"/>
<dbReference type="Proteomes" id="UP000325827">
    <property type="component" value="Unassembled WGS sequence"/>
</dbReference>
<keyword evidence="1" id="KW-1133">Transmembrane helix</keyword>
<name>A0A5J5J258_9MICO</name>
<evidence type="ECO:0000313" key="2">
    <source>
        <dbReference type="EMBL" id="KAA9107769.1"/>
    </source>
</evidence>
<accession>A0A5J5J258</accession>
<keyword evidence="3" id="KW-1185">Reference proteome</keyword>
<sequence length="191" mass="20408">MKSNVRWIDPRALRSIPSLLLTAVAGVVLIALAGLPLYVFPPAETAEKADLIYVIGPPSPARIALEEAMRHDGIADAALISVSPPGDRKSAADLAVCTDLAVTCESPLPFTTKGETAMLAAYAADHDVQTVIVITFTPHVARTRYIFDKCYPGKVTVVGIDEHLTLSAWAYQYLYQSTAFVKAALTPCPPG</sequence>
<proteinExistence type="predicted"/>
<keyword evidence="1" id="KW-0472">Membrane</keyword>
<protein>
    <submittedName>
        <fullName evidence="2">YdcF family protein</fullName>
    </submittedName>
</protein>
<keyword evidence="1" id="KW-0812">Transmembrane</keyword>